<dbReference type="PATRIC" id="fig|67855.3.peg.378"/>
<dbReference type="STRING" id="67855.RO21_03060"/>
<proteinExistence type="predicted"/>
<protein>
    <submittedName>
        <fullName evidence="2">Membrane protein</fullName>
    </submittedName>
</protein>
<sequence length="229" mass="26217">MTFKQLPLFFLPLFSSSLAFAHNVWLEPAPDNRSEYVIKFGHEETFGYPQAKLKAVKKLTANGNIEDIPYHFKQEHAFFEAQDADIVFIRFDNGVWSKLPNGRYVEKSKSEEPTAVLSMNPVKFGKSILKWTERATQPHQMEYELVPLSRPQAGQPLDILVLHKGQPVPNIKVGLGEDKPFNLTNAQGIARFEPTKGNNKVWAEFSENIENNPNYTQRSIEYMLTFEAE</sequence>
<reference evidence="2 3" key="1">
    <citation type="submission" date="2014-12" db="EMBL/GenBank/DDBJ databases">
        <title>Reclassification of Actinobacillus muris as Muribacter muris.</title>
        <authorList>
            <person name="Christensen H."/>
            <person name="Nicklas W."/>
            <person name="Bisgaard M."/>
        </authorList>
    </citation>
    <scope>NUCLEOTIDE SEQUENCE [LARGE SCALE GENOMIC DNA]</scope>
    <source>
        <strain evidence="2 3">Ackerman80-443D</strain>
    </source>
</reference>
<evidence type="ECO:0000313" key="3">
    <source>
        <dbReference type="Proteomes" id="UP000036270"/>
    </source>
</evidence>
<dbReference type="InterPro" id="IPR019613">
    <property type="entry name" value="DUF4198"/>
</dbReference>
<accession>A0A0J5P6Y5</accession>
<comment type="caution">
    <text evidence="2">The sequence shown here is derived from an EMBL/GenBank/DDBJ whole genome shotgun (WGS) entry which is preliminary data.</text>
</comment>
<evidence type="ECO:0000313" key="2">
    <source>
        <dbReference type="EMBL" id="KMK52016.1"/>
    </source>
</evidence>
<dbReference type="Pfam" id="PF10670">
    <property type="entry name" value="DUF4198"/>
    <property type="match status" value="1"/>
</dbReference>
<keyword evidence="1" id="KW-0732">Signal</keyword>
<evidence type="ECO:0000256" key="1">
    <source>
        <dbReference type="SAM" id="SignalP"/>
    </source>
</evidence>
<gene>
    <name evidence="2" type="ORF">RO21_03060</name>
</gene>
<keyword evidence="3" id="KW-1185">Reference proteome</keyword>
<dbReference type="Proteomes" id="UP000036270">
    <property type="component" value="Unassembled WGS sequence"/>
</dbReference>
<dbReference type="RefSeq" id="WP_047976331.1">
    <property type="nucleotide sequence ID" value="NZ_JWIZ01000015.1"/>
</dbReference>
<organism evidence="2 3">
    <name type="scientific">Muribacter muris</name>
    <dbReference type="NCBI Taxonomy" id="67855"/>
    <lineage>
        <taxon>Bacteria</taxon>
        <taxon>Pseudomonadati</taxon>
        <taxon>Pseudomonadota</taxon>
        <taxon>Gammaproteobacteria</taxon>
        <taxon>Pasteurellales</taxon>
        <taxon>Pasteurellaceae</taxon>
        <taxon>Muribacter</taxon>
    </lineage>
</organism>
<dbReference type="AlphaFoldDB" id="A0A0J5P6Y5"/>
<feature type="chain" id="PRO_5005262828" evidence="1">
    <location>
        <begin position="22"/>
        <end position="229"/>
    </location>
</feature>
<name>A0A0J5P6Y5_9PAST</name>
<dbReference type="EMBL" id="JWIZ01000015">
    <property type="protein sequence ID" value="KMK52016.1"/>
    <property type="molecule type" value="Genomic_DNA"/>
</dbReference>
<feature type="signal peptide" evidence="1">
    <location>
        <begin position="1"/>
        <end position="21"/>
    </location>
</feature>